<name>A0A0C3QMW2_9AGAM</name>
<reference evidence="1 2" key="1">
    <citation type="submission" date="2014-04" db="EMBL/GenBank/DDBJ databases">
        <authorList>
            <consortium name="DOE Joint Genome Institute"/>
            <person name="Kuo A."/>
            <person name="Girlanda M."/>
            <person name="Perotto S."/>
            <person name="Kohler A."/>
            <person name="Nagy L.G."/>
            <person name="Floudas D."/>
            <person name="Copeland A."/>
            <person name="Barry K.W."/>
            <person name="Cichocki N."/>
            <person name="Veneault-Fourrey C."/>
            <person name="LaButti K."/>
            <person name="Lindquist E.A."/>
            <person name="Lipzen A."/>
            <person name="Lundell T."/>
            <person name="Morin E."/>
            <person name="Murat C."/>
            <person name="Sun H."/>
            <person name="Tunlid A."/>
            <person name="Henrissat B."/>
            <person name="Grigoriev I.V."/>
            <person name="Hibbett D.S."/>
            <person name="Martin F."/>
            <person name="Nordberg H.P."/>
            <person name="Cantor M.N."/>
            <person name="Hua S.X."/>
        </authorList>
    </citation>
    <scope>NUCLEOTIDE SEQUENCE [LARGE SCALE GENOMIC DNA]</scope>
    <source>
        <strain evidence="1 2">MUT 4182</strain>
    </source>
</reference>
<keyword evidence="2" id="KW-1185">Reference proteome</keyword>
<proteinExistence type="predicted"/>
<dbReference type="HOGENOM" id="CLU_1954075_0_0_1"/>
<evidence type="ECO:0000313" key="2">
    <source>
        <dbReference type="Proteomes" id="UP000054248"/>
    </source>
</evidence>
<accession>A0A0C3QMW2</accession>
<reference evidence="2" key="2">
    <citation type="submission" date="2015-01" db="EMBL/GenBank/DDBJ databases">
        <title>Evolutionary Origins and Diversification of the Mycorrhizal Mutualists.</title>
        <authorList>
            <consortium name="DOE Joint Genome Institute"/>
            <consortium name="Mycorrhizal Genomics Consortium"/>
            <person name="Kohler A."/>
            <person name="Kuo A."/>
            <person name="Nagy L.G."/>
            <person name="Floudas D."/>
            <person name="Copeland A."/>
            <person name="Barry K.W."/>
            <person name="Cichocki N."/>
            <person name="Veneault-Fourrey C."/>
            <person name="LaButti K."/>
            <person name="Lindquist E.A."/>
            <person name="Lipzen A."/>
            <person name="Lundell T."/>
            <person name="Morin E."/>
            <person name="Murat C."/>
            <person name="Riley R."/>
            <person name="Ohm R."/>
            <person name="Sun H."/>
            <person name="Tunlid A."/>
            <person name="Henrissat B."/>
            <person name="Grigoriev I.V."/>
            <person name="Hibbett D.S."/>
            <person name="Martin F."/>
        </authorList>
    </citation>
    <scope>NUCLEOTIDE SEQUENCE [LARGE SCALE GENOMIC DNA]</scope>
    <source>
        <strain evidence="2">MUT 4182</strain>
    </source>
</reference>
<dbReference type="Proteomes" id="UP000054248">
    <property type="component" value="Unassembled WGS sequence"/>
</dbReference>
<dbReference type="AlphaFoldDB" id="A0A0C3QMW2"/>
<dbReference type="STRING" id="1051891.A0A0C3QMW2"/>
<protein>
    <submittedName>
        <fullName evidence="1">Uncharacterized protein</fullName>
    </submittedName>
</protein>
<organism evidence="1 2">
    <name type="scientific">Tulasnella calospora MUT 4182</name>
    <dbReference type="NCBI Taxonomy" id="1051891"/>
    <lineage>
        <taxon>Eukaryota</taxon>
        <taxon>Fungi</taxon>
        <taxon>Dikarya</taxon>
        <taxon>Basidiomycota</taxon>
        <taxon>Agaricomycotina</taxon>
        <taxon>Agaricomycetes</taxon>
        <taxon>Cantharellales</taxon>
        <taxon>Tulasnellaceae</taxon>
        <taxon>Tulasnella</taxon>
    </lineage>
</organism>
<dbReference type="OrthoDB" id="248320at2759"/>
<sequence>MAQNLDVLRKEVSDTKARQLRLKQSKVPKAPGQGLGHADHWTFNDLKSIRVVALSFQDTINAVNKDILEMKRQIALIQSISLKTETRHEEIRRFLDAAQDPKMAELVSNRGLGPEQEEYQARLSHLCQV</sequence>
<feature type="non-terminal residue" evidence="1">
    <location>
        <position position="129"/>
    </location>
</feature>
<dbReference type="EMBL" id="KN822943">
    <property type="protein sequence ID" value="KIO34405.1"/>
    <property type="molecule type" value="Genomic_DNA"/>
</dbReference>
<gene>
    <name evidence="1" type="ORF">M407DRAFT_64312</name>
</gene>
<evidence type="ECO:0000313" key="1">
    <source>
        <dbReference type="EMBL" id="KIO34405.1"/>
    </source>
</evidence>